<dbReference type="InterPro" id="IPR021115">
    <property type="entry name" value="Pyridoxal-P_BS"/>
</dbReference>
<organism evidence="8 9">
    <name type="scientific">Microscilla marina ATCC 23134</name>
    <dbReference type="NCBI Taxonomy" id="313606"/>
    <lineage>
        <taxon>Bacteria</taxon>
        <taxon>Pseudomonadati</taxon>
        <taxon>Bacteroidota</taxon>
        <taxon>Cytophagia</taxon>
        <taxon>Cytophagales</taxon>
        <taxon>Microscillaceae</taxon>
        <taxon>Microscilla</taxon>
    </lineage>
</organism>
<evidence type="ECO:0000256" key="1">
    <source>
        <dbReference type="ARBA" id="ARBA00001933"/>
    </source>
</evidence>
<dbReference type="RefSeq" id="WP_002696028.1">
    <property type="nucleotide sequence ID" value="NZ_AAWS01000010.1"/>
</dbReference>
<evidence type="ECO:0000256" key="3">
    <source>
        <dbReference type="ARBA" id="ARBA00022793"/>
    </source>
</evidence>
<dbReference type="OrthoDB" id="9803665at2"/>
<dbReference type="InterPro" id="IPR002129">
    <property type="entry name" value="PyrdxlP-dep_de-COase"/>
</dbReference>
<evidence type="ECO:0000256" key="2">
    <source>
        <dbReference type="ARBA" id="ARBA00009533"/>
    </source>
</evidence>
<sequence>MNNQEFRKNAHQLVDWMADYFENIEQHPVKSQVVPRQVYDSLPNELPLKGESFADIFKDFEEKIIPGMTHWQHPSFFAYFPANGSFPSLLAEMLMSALGAQCMIWETSPAAAELEEKMMHWLKQLMGIPMHFEGVIQDTASTATLCAILTAREYYTDYQINIRGFRAEKFTIYCSEHTHSSIDKAVKIAGVGSAHLRKVAVDDTFALRPESLESLIQQDIAQGYTPLCAIAAVGTTSSTAVDPVQAMGTICKKYNVWLHVDAAYVGTATMLPEKRWTIDGLEMADSYVFNPHKWMFTNFDCTAYFVKSKEALIRTFEIMPEYLKTKSDGQKINNYRDWGVPLGRRFRALKLWFVMRSFGVEGLQQKIRGHIQLAQDLTEIIKQREDFEILAPVEFNLICFRYSPANTSEETLNQINAQILHAINDSGKAYLTHTKLNGRYTLRLVIGQTNVTKKHVEAVWALILAEVAKIQTASLV</sequence>
<evidence type="ECO:0000256" key="4">
    <source>
        <dbReference type="ARBA" id="ARBA00022898"/>
    </source>
</evidence>
<dbReference type="PRINTS" id="PR00800">
    <property type="entry name" value="YHDCRBOXLASE"/>
</dbReference>
<evidence type="ECO:0000313" key="9">
    <source>
        <dbReference type="Proteomes" id="UP000004095"/>
    </source>
</evidence>
<dbReference type="EMBL" id="AAWS01000010">
    <property type="protein sequence ID" value="EAY29599.1"/>
    <property type="molecule type" value="Genomic_DNA"/>
</dbReference>
<dbReference type="InterPro" id="IPR015421">
    <property type="entry name" value="PyrdxlP-dep_Trfase_major"/>
</dbReference>
<evidence type="ECO:0000313" key="8">
    <source>
        <dbReference type="EMBL" id="EAY29599.1"/>
    </source>
</evidence>
<dbReference type="AlphaFoldDB" id="A1ZJ63"/>
<keyword evidence="5 7" id="KW-0456">Lyase</keyword>
<dbReference type="Gene3D" id="3.40.640.10">
    <property type="entry name" value="Type I PLP-dependent aspartate aminotransferase-like (Major domain)"/>
    <property type="match status" value="1"/>
</dbReference>
<dbReference type="eggNOG" id="COG0076">
    <property type="taxonomic scope" value="Bacteria"/>
</dbReference>
<dbReference type="GO" id="GO:0030170">
    <property type="term" value="F:pyridoxal phosphate binding"/>
    <property type="evidence" value="ECO:0007669"/>
    <property type="project" value="InterPro"/>
</dbReference>
<dbReference type="InterPro" id="IPR015422">
    <property type="entry name" value="PyrdxlP-dep_Trfase_small"/>
</dbReference>
<dbReference type="GO" id="GO:0004837">
    <property type="term" value="F:tyrosine decarboxylase activity"/>
    <property type="evidence" value="ECO:0007669"/>
    <property type="project" value="UniProtKB-EC"/>
</dbReference>
<dbReference type="PANTHER" id="PTHR11999:SF70">
    <property type="entry name" value="MIP05841P"/>
    <property type="match status" value="1"/>
</dbReference>
<dbReference type="EC" id="4.1.1.25" evidence="8"/>
<dbReference type="GO" id="GO:0019752">
    <property type="term" value="P:carboxylic acid metabolic process"/>
    <property type="evidence" value="ECO:0007669"/>
    <property type="project" value="InterPro"/>
</dbReference>
<dbReference type="GO" id="GO:0005737">
    <property type="term" value="C:cytoplasm"/>
    <property type="evidence" value="ECO:0007669"/>
    <property type="project" value="TreeGrafter"/>
</dbReference>
<name>A1ZJ63_MICM2</name>
<dbReference type="InterPro" id="IPR015424">
    <property type="entry name" value="PyrdxlP-dep_Trfase"/>
</dbReference>
<keyword evidence="4 6" id="KW-0663">Pyridoxal phosphate</keyword>
<evidence type="ECO:0000256" key="5">
    <source>
        <dbReference type="ARBA" id="ARBA00023239"/>
    </source>
</evidence>
<feature type="modified residue" description="N6-(pyridoxal phosphate)lysine" evidence="6">
    <location>
        <position position="293"/>
    </location>
</feature>
<keyword evidence="9" id="KW-1185">Reference proteome</keyword>
<dbReference type="SUPFAM" id="SSF53383">
    <property type="entry name" value="PLP-dependent transferases"/>
    <property type="match status" value="1"/>
</dbReference>
<comment type="similarity">
    <text evidence="2 7">Belongs to the group II decarboxylase family.</text>
</comment>
<dbReference type="Proteomes" id="UP000004095">
    <property type="component" value="Unassembled WGS sequence"/>
</dbReference>
<dbReference type="Pfam" id="PF00282">
    <property type="entry name" value="Pyridoxal_deC"/>
    <property type="match status" value="1"/>
</dbReference>
<dbReference type="PROSITE" id="PS00392">
    <property type="entry name" value="DDC_GAD_HDC_YDC"/>
    <property type="match status" value="1"/>
</dbReference>
<keyword evidence="3" id="KW-0210">Decarboxylase</keyword>
<dbReference type="Gene3D" id="1.20.1340.10">
    <property type="entry name" value="dopa decarboxylase, N-terminal domain"/>
    <property type="match status" value="1"/>
</dbReference>
<reference evidence="8 9" key="1">
    <citation type="submission" date="2007-01" db="EMBL/GenBank/DDBJ databases">
        <authorList>
            <person name="Haygood M."/>
            <person name="Podell S."/>
            <person name="Anderson C."/>
            <person name="Hopkinson B."/>
            <person name="Roe K."/>
            <person name="Barbeau K."/>
            <person name="Gaasterland T."/>
            <person name="Ferriera S."/>
            <person name="Johnson J."/>
            <person name="Kravitz S."/>
            <person name="Beeson K."/>
            <person name="Sutton G."/>
            <person name="Rogers Y.-H."/>
            <person name="Friedman R."/>
            <person name="Frazier M."/>
            <person name="Venter J.C."/>
        </authorList>
    </citation>
    <scope>NUCLEOTIDE SEQUENCE [LARGE SCALE GENOMIC DNA]</scope>
    <source>
        <strain evidence="8 9">ATCC 23134</strain>
    </source>
</reference>
<dbReference type="InterPro" id="IPR010977">
    <property type="entry name" value="Aromatic_deC"/>
</dbReference>
<dbReference type="Gene3D" id="3.90.1150.10">
    <property type="entry name" value="Aspartate Aminotransferase, domain 1"/>
    <property type="match status" value="1"/>
</dbReference>
<comment type="cofactor">
    <cofactor evidence="1 6 7">
        <name>pyridoxal 5'-phosphate</name>
        <dbReference type="ChEBI" id="CHEBI:597326"/>
    </cofactor>
</comment>
<accession>A1ZJ63</accession>
<gene>
    <name evidence="8" type="ORF">M23134_00483</name>
</gene>
<evidence type="ECO:0000256" key="7">
    <source>
        <dbReference type="RuleBase" id="RU000382"/>
    </source>
</evidence>
<dbReference type="CDD" id="cd06450">
    <property type="entry name" value="DOPA_deC_like"/>
    <property type="match status" value="1"/>
</dbReference>
<dbReference type="PANTHER" id="PTHR11999">
    <property type="entry name" value="GROUP II PYRIDOXAL-5-PHOSPHATE DECARBOXYLASE"/>
    <property type="match status" value="1"/>
</dbReference>
<comment type="caution">
    <text evidence="8">The sequence shown here is derived from an EMBL/GenBank/DDBJ whole genome shotgun (WGS) entry which is preliminary data.</text>
</comment>
<dbReference type="GO" id="GO:0006520">
    <property type="term" value="P:amino acid metabolic process"/>
    <property type="evidence" value="ECO:0007669"/>
    <property type="project" value="InterPro"/>
</dbReference>
<proteinExistence type="inferred from homology"/>
<protein>
    <submittedName>
        <fullName evidence="8">Tyrosine decarboxylase 1</fullName>
        <ecNumber evidence="8">4.1.1.25</ecNumber>
    </submittedName>
</protein>
<evidence type="ECO:0000256" key="6">
    <source>
        <dbReference type="PIRSR" id="PIRSR602129-50"/>
    </source>
</evidence>